<evidence type="ECO:0000313" key="2">
    <source>
        <dbReference type="WBParaSite" id="nRc.2.0.1.t21644-RA"/>
    </source>
</evidence>
<organism evidence="1 2">
    <name type="scientific">Romanomermis culicivorax</name>
    <name type="common">Nematode worm</name>
    <dbReference type="NCBI Taxonomy" id="13658"/>
    <lineage>
        <taxon>Eukaryota</taxon>
        <taxon>Metazoa</taxon>
        <taxon>Ecdysozoa</taxon>
        <taxon>Nematoda</taxon>
        <taxon>Enoplea</taxon>
        <taxon>Dorylaimia</taxon>
        <taxon>Mermithida</taxon>
        <taxon>Mermithoidea</taxon>
        <taxon>Mermithidae</taxon>
        <taxon>Romanomermis</taxon>
    </lineage>
</organism>
<dbReference type="Proteomes" id="UP000887565">
    <property type="component" value="Unplaced"/>
</dbReference>
<accession>A0A915J7B2</accession>
<dbReference type="AlphaFoldDB" id="A0A915J7B2"/>
<protein>
    <submittedName>
        <fullName evidence="2">Uncharacterized protein</fullName>
    </submittedName>
</protein>
<reference evidence="2" key="1">
    <citation type="submission" date="2022-11" db="UniProtKB">
        <authorList>
            <consortium name="WormBaseParasite"/>
        </authorList>
    </citation>
    <scope>IDENTIFICATION</scope>
</reference>
<dbReference type="WBParaSite" id="nRc.2.0.1.t21644-RA">
    <property type="protein sequence ID" value="nRc.2.0.1.t21644-RA"/>
    <property type="gene ID" value="nRc.2.0.1.g21644"/>
</dbReference>
<keyword evidence="1" id="KW-1185">Reference proteome</keyword>
<sequence>MTTVRKNCLRSVPPKKAIPVLGITQCGKTKVHNRCVMHPIILRKCSPPEMGGKPCYDDNQTPFVFANQTPLSFGERCDCRGEFDHLQNMICNADLNGKTQCGYMVDSTENSFGDLADDFYGCCLPDTPPGSRAMCIVGNCINPFFQ</sequence>
<name>A0A915J7B2_ROMCU</name>
<proteinExistence type="predicted"/>
<evidence type="ECO:0000313" key="1">
    <source>
        <dbReference type="Proteomes" id="UP000887565"/>
    </source>
</evidence>